<feature type="region of interest" description="Disordered" evidence="1">
    <location>
        <begin position="93"/>
        <end position="124"/>
    </location>
</feature>
<dbReference type="EMBL" id="CABDUW010005115">
    <property type="protein sequence ID" value="VTJ90810.1"/>
    <property type="molecule type" value="Genomic_DNA"/>
</dbReference>
<feature type="compositionally biased region" description="Polar residues" evidence="1">
    <location>
        <begin position="107"/>
        <end position="117"/>
    </location>
</feature>
<evidence type="ECO:0000313" key="4">
    <source>
        <dbReference type="Proteomes" id="UP000335636"/>
    </source>
</evidence>
<dbReference type="Proteomes" id="UP000335636">
    <property type="component" value="Unassembled WGS sequence"/>
</dbReference>
<name>A0A5E4DAM6_MARMO</name>
<dbReference type="AlphaFoldDB" id="A0A5E4DAM6"/>
<proteinExistence type="predicted"/>
<reference evidence="2" key="2">
    <citation type="submission" date="2020-08" db="EMBL/GenBank/DDBJ databases">
        <authorList>
            <person name="Shumante A."/>
            <person name="Zimin A.V."/>
            <person name="Puiu D."/>
            <person name="Salzberg S.L."/>
        </authorList>
    </citation>
    <scope>NUCLEOTIDE SEQUENCE</scope>
    <source>
        <strain evidence="2">WC2-LM</strain>
        <tissue evidence="2">Liver</tissue>
    </source>
</reference>
<evidence type="ECO:0000313" key="3">
    <source>
        <dbReference type="EMBL" id="VTJ90810.1"/>
    </source>
</evidence>
<gene>
    <name evidence="2" type="ORF">GHT09_008205</name>
    <name evidence="3" type="ORF">MONAX_5E027931</name>
</gene>
<evidence type="ECO:0000313" key="2">
    <source>
        <dbReference type="EMBL" id="KAF7463946.1"/>
    </source>
</evidence>
<evidence type="ECO:0000256" key="1">
    <source>
        <dbReference type="SAM" id="MobiDB-lite"/>
    </source>
</evidence>
<protein>
    <submittedName>
        <fullName evidence="3">Uncharacterized protein</fullName>
    </submittedName>
</protein>
<dbReference type="Proteomes" id="UP000662637">
    <property type="component" value="Unassembled WGS sequence"/>
</dbReference>
<accession>A0A5E4DAM6</accession>
<reference evidence="3 4" key="1">
    <citation type="submission" date="2019-04" db="EMBL/GenBank/DDBJ databases">
        <authorList>
            <person name="Alioto T."/>
            <person name="Alioto T."/>
        </authorList>
    </citation>
    <scope>NUCLEOTIDE SEQUENCE [LARGE SCALE GENOMIC DNA]</scope>
</reference>
<dbReference type="EMBL" id="WJEC01008097">
    <property type="protein sequence ID" value="KAF7463946.1"/>
    <property type="molecule type" value="Genomic_DNA"/>
</dbReference>
<organism evidence="3 4">
    <name type="scientific">Marmota monax</name>
    <name type="common">Woodchuck</name>
    <dbReference type="NCBI Taxonomy" id="9995"/>
    <lineage>
        <taxon>Eukaryota</taxon>
        <taxon>Metazoa</taxon>
        <taxon>Chordata</taxon>
        <taxon>Craniata</taxon>
        <taxon>Vertebrata</taxon>
        <taxon>Euteleostomi</taxon>
        <taxon>Mammalia</taxon>
        <taxon>Eutheria</taxon>
        <taxon>Euarchontoglires</taxon>
        <taxon>Glires</taxon>
        <taxon>Rodentia</taxon>
        <taxon>Sciuromorpha</taxon>
        <taxon>Sciuridae</taxon>
        <taxon>Xerinae</taxon>
        <taxon>Marmotini</taxon>
        <taxon>Marmota</taxon>
    </lineage>
</organism>
<keyword evidence="4" id="KW-1185">Reference proteome</keyword>
<sequence length="124" mass="13185">MVSGCNLHQDSAECPESILVSVAEGKTQHLRKHLQTMNPEWLHQPEDWTFLSALFFCCTVFSTVGECGGNGGPAEMAQPQAIACLQRDLGRTRKEGGKVGEPLRAQEGTSQSPTVQGASGAEAG</sequence>